<proteinExistence type="predicted"/>
<reference evidence="1" key="1">
    <citation type="submission" date="2024-02" db="EMBL/GenBank/DDBJ databases">
        <authorList>
            <consortium name="ELIXIR-Norway"/>
            <consortium name="Elixir Norway"/>
        </authorList>
    </citation>
    <scope>NUCLEOTIDE SEQUENCE</scope>
</reference>
<accession>A0ABP0TJT1</accession>
<gene>
    <name evidence="1" type="ORF">CSSPTR1EN2_LOCUS4401</name>
</gene>
<dbReference type="Proteomes" id="UP001497512">
    <property type="component" value="Chromosome 12"/>
</dbReference>
<organism evidence="1 2">
    <name type="scientific">Sphagnum troendelagicum</name>
    <dbReference type="NCBI Taxonomy" id="128251"/>
    <lineage>
        <taxon>Eukaryota</taxon>
        <taxon>Viridiplantae</taxon>
        <taxon>Streptophyta</taxon>
        <taxon>Embryophyta</taxon>
        <taxon>Bryophyta</taxon>
        <taxon>Sphagnophytina</taxon>
        <taxon>Sphagnopsida</taxon>
        <taxon>Sphagnales</taxon>
        <taxon>Sphagnaceae</taxon>
        <taxon>Sphagnum</taxon>
    </lineage>
</organism>
<sequence length="146" mass="16493">MDLCTTVGARRTCGDHAMRNDLWILSEEDAVKQKTAAVICKAAILLLELRSMDLCNSRSQEVVVIMQRGMISGFSKKKRHCFHVSFLLSICRGSWKISSFLVVYATRMVAGRSRRDKIRQDLVPDNLPLLLKHEIGNMLGSRREGS</sequence>
<name>A0ABP0TJT1_9BRYO</name>
<protein>
    <submittedName>
        <fullName evidence="1">Uncharacterized protein</fullName>
    </submittedName>
</protein>
<evidence type="ECO:0000313" key="1">
    <source>
        <dbReference type="EMBL" id="CAK9198367.1"/>
    </source>
</evidence>
<evidence type="ECO:0000313" key="2">
    <source>
        <dbReference type="Proteomes" id="UP001497512"/>
    </source>
</evidence>
<keyword evidence="2" id="KW-1185">Reference proteome</keyword>
<dbReference type="EMBL" id="OZ019904">
    <property type="protein sequence ID" value="CAK9198367.1"/>
    <property type="molecule type" value="Genomic_DNA"/>
</dbReference>